<proteinExistence type="predicted"/>
<organism evidence="1 2">
    <name type="scientific">Prorocentrum cordatum</name>
    <dbReference type="NCBI Taxonomy" id="2364126"/>
    <lineage>
        <taxon>Eukaryota</taxon>
        <taxon>Sar</taxon>
        <taxon>Alveolata</taxon>
        <taxon>Dinophyceae</taxon>
        <taxon>Prorocentrales</taxon>
        <taxon>Prorocentraceae</taxon>
        <taxon>Prorocentrum</taxon>
    </lineage>
</organism>
<reference evidence="1" key="1">
    <citation type="submission" date="2023-10" db="EMBL/GenBank/DDBJ databases">
        <authorList>
            <person name="Chen Y."/>
            <person name="Shah S."/>
            <person name="Dougan E. K."/>
            <person name="Thang M."/>
            <person name="Chan C."/>
        </authorList>
    </citation>
    <scope>NUCLEOTIDE SEQUENCE [LARGE SCALE GENOMIC DNA]</scope>
</reference>
<sequence length="227" mass="24768">MVSYRIQLHYSQYDYVIKVATAISSHAKPFAQTLVDELVKAGGDDHSVRSSCEVISFTDLEGERITTPSTSTTTVTSTMPWKALVGFLTLVVPDADKEQVEKAVQSSLVMRLDLHPGEFYTISAFESGRRLLREGVAPEASLRRLVGVGVPGSRLGPVRWEVSYVLRVPERFLEKAKGLAMALNHDSATFKSTLISQLAAGGHSEEALRASLEVVTFAKLQVDSTKG</sequence>
<name>A0ABN9S753_9DINO</name>
<protein>
    <submittedName>
        <fullName evidence="1">Uncharacterized protein</fullName>
    </submittedName>
</protein>
<accession>A0ABN9S753</accession>
<evidence type="ECO:0000313" key="2">
    <source>
        <dbReference type="Proteomes" id="UP001189429"/>
    </source>
</evidence>
<evidence type="ECO:0000313" key="1">
    <source>
        <dbReference type="EMBL" id="CAK0827562.1"/>
    </source>
</evidence>
<gene>
    <name evidence="1" type="ORF">PCOR1329_LOCUS27068</name>
</gene>
<comment type="caution">
    <text evidence="1">The sequence shown here is derived from an EMBL/GenBank/DDBJ whole genome shotgun (WGS) entry which is preliminary data.</text>
</comment>
<dbReference type="Proteomes" id="UP001189429">
    <property type="component" value="Unassembled WGS sequence"/>
</dbReference>
<keyword evidence="2" id="KW-1185">Reference proteome</keyword>
<dbReference type="EMBL" id="CAUYUJ010009746">
    <property type="protein sequence ID" value="CAK0827562.1"/>
    <property type="molecule type" value="Genomic_DNA"/>
</dbReference>